<comment type="caution">
    <text evidence="4">The sequence shown here is derived from an EMBL/GenBank/DDBJ whole genome shotgun (WGS) entry which is preliminary data.</text>
</comment>
<keyword evidence="1" id="KW-0862">Zinc</keyword>
<dbReference type="PROSITE" id="PS50158">
    <property type="entry name" value="ZF_CCHC"/>
    <property type="match status" value="2"/>
</dbReference>
<evidence type="ECO:0000313" key="4">
    <source>
        <dbReference type="EMBL" id="GJT34895.1"/>
    </source>
</evidence>
<evidence type="ECO:0000256" key="2">
    <source>
        <dbReference type="SAM" id="MobiDB-lite"/>
    </source>
</evidence>
<dbReference type="Proteomes" id="UP001151760">
    <property type="component" value="Unassembled WGS sequence"/>
</dbReference>
<feature type="compositionally biased region" description="Basic and acidic residues" evidence="2">
    <location>
        <begin position="143"/>
        <end position="154"/>
    </location>
</feature>
<protein>
    <submittedName>
        <fullName evidence="4">Reverse transcriptase</fullName>
    </submittedName>
</protein>
<feature type="domain" description="CCHC-type" evidence="3">
    <location>
        <begin position="134"/>
        <end position="149"/>
    </location>
</feature>
<keyword evidence="4" id="KW-0548">Nucleotidyltransferase</keyword>
<feature type="region of interest" description="Disordered" evidence="2">
    <location>
        <begin position="112"/>
        <end position="189"/>
    </location>
</feature>
<gene>
    <name evidence="4" type="ORF">Tco_0925314</name>
</gene>
<sequence>MIHGKVMASKPKTRQDAIEIVTELMDQKISSLAKRQADNKRKFYDISKKKNQSQQQPPKRNNVARAYDAGSGEKKPYGGSKPLCPKCNYHHDGKCAPKCHKCNRVGHLARDCKSPANHNNNNQTGSGASQKATCHECGNQGHYRKDCPERKNQNHENQIGGTRARRVVHALRRGEIDQDPNNIEDEIEA</sequence>
<feature type="compositionally biased region" description="Basic and acidic residues" evidence="2">
    <location>
        <begin position="35"/>
        <end position="48"/>
    </location>
</feature>
<evidence type="ECO:0000259" key="3">
    <source>
        <dbReference type="PROSITE" id="PS50158"/>
    </source>
</evidence>
<keyword evidence="5" id="KW-1185">Reference proteome</keyword>
<dbReference type="EMBL" id="BQNB010015004">
    <property type="protein sequence ID" value="GJT34895.1"/>
    <property type="molecule type" value="Genomic_DNA"/>
</dbReference>
<evidence type="ECO:0000256" key="1">
    <source>
        <dbReference type="PROSITE-ProRule" id="PRU00047"/>
    </source>
</evidence>
<reference evidence="4" key="1">
    <citation type="journal article" date="2022" name="Int. J. Mol. Sci.">
        <title>Draft Genome of Tanacetum Coccineum: Genomic Comparison of Closely Related Tanacetum-Family Plants.</title>
        <authorList>
            <person name="Yamashiro T."/>
            <person name="Shiraishi A."/>
            <person name="Nakayama K."/>
            <person name="Satake H."/>
        </authorList>
    </citation>
    <scope>NUCLEOTIDE SEQUENCE</scope>
</reference>
<dbReference type="SMART" id="SM00343">
    <property type="entry name" value="ZnF_C2HC"/>
    <property type="match status" value="2"/>
</dbReference>
<name>A0ABQ5D6H6_9ASTR</name>
<proteinExistence type="predicted"/>
<feature type="compositionally biased region" description="Polar residues" evidence="2">
    <location>
        <begin position="116"/>
        <end position="132"/>
    </location>
</feature>
<evidence type="ECO:0000313" key="5">
    <source>
        <dbReference type="Proteomes" id="UP001151760"/>
    </source>
</evidence>
<dbReference type="SUPFAM" id="SSF57756">
    <property type="entry name" value="Retrovirus zinc finger-like domains"/>
    <property type="match status" value="1"/>
</dbReference>
<dbReference type="GO" id="GO:0003964">
    <property type="term" value="F:RNA-directed DNA polymerase activity"/>
    <property type="evidence" value="ECO:0007669"/>
    <property type="project" value="UniProtKB-KW"/>
</dbReference>
<feature type="region of interest" description="Disordered" evidence="2">
    <location>
        <begin position="32"/>
        <end position="63"/>
    </location>
</feature>
<accession>A0ABQ5D6H6</accession>
<reference evidence="4" key="2">
    <citation type="submission" date="2022-01" db="EMBL/GenBank/DDBJ databases">
        <authorList>
            <person name="Yamashiro T."/>
            <person name="Shiraishi A."/>
            <person name="Satake H."/>
            <person name="Nakayama K."/>
        </authorList>
    </citation>
    <scope>NUCLEOTIDE SEQUENCE</scope>
</reference>
<dbReference type="Pfam" id="PF00098">
    <property type="entry name" value="zf-CCHC"/>
    <property type="match status" value="2"/>
</dbReference>
<dbReference type="InterPro" id="IPR001878">
    <property type="entry name" value="Znf_CCHC"/>
</dbReference>
<keyword evidence="1" id="KW-0479">Metal-binding</keyword>
<organism evidence="4 5">
    <name type="scientific">Tanacetum coccineum</name>
    <dbReference type="NCBI Taxonomy" id="301880"/>
    <lineage>
        <taxon>Eukaryota</taxon>
        <taxon>Viridiplantae</taxon>
        <taxon>Streptophyta</taxon>
        <taxon>Embryophyta</taxon>
        <taxon>Tracheophyta</taxon>
        <taxon>Spermatophyta</taxon>
        <taxon>Magnoliopsida</taxon>
        <taxon>eudicotyledons</taxon>
        <taxon>Gunneridae</taxon>
        <taxon>Pentapetalae</taxon>
        <taxon>asterids</taxon>
        <taxon>campanulids</taxon>
        <taxon>Asterales</taxon>
        <taxon>Asteraceae</taxon>
        <taxon>Asteroideae</taxon>
        <taxon>Anthemideae</taxon>
        <taxon>Anthemidinae</taxon>
        <taxon>Tanacetum</taxon>
    </lineage>
</organism>
<dbReference type="InterPro" id="IPR036875">
    <property type="entry name" value="Znf_CCHC_sf"/>
</dbReference>
<keyword evidence="1" id="KW-0863">Zinc-finger</keyword>
<dbReference type="Gene3D" id="4.10.60.10">
    <property type="entry name" value="Zinc finger, CCHC-type"/>
    <property type="match status" value="1"/>
</dbReference>
<feature type="domain" description="CCHC-type" evidence="3">
    <location>
        <begin position="98"/>
        <end position="114"/>
    </location>
</feature>
<keyword evidence="4" id="KW-0695">RNA-directed DNA polymerase</keyword>
<keyword evidence="4" id="KW-0808">Transferase</keyword>